<dbReference type="AlphaFoldDB" id="A0A1B6LWZ9"/>
<name>A0A1B6LWZ9_9HEMI</name>
<protein>
    <submittedName>
        <fullName evidence="1">Uncharacterized protein</fullName>
    </submittedName>
</protein>
<proteinExistence type="predicted"/>
<feature type="non-terminal residue" evidence="1">
    <location>
        <position position="109"/>
    </location>
</feature>
<evidence type="ECO:0000313" key="1">
    <source>
        <dbReference type="EMBL" id="JAT28170.1"/>
    </source>
</evidence>
<accession>A0A1B6LWZ9</accession>
<feature type="non-terminal residue" evidence="1">
    <location>
        <position position="1"/>
    </location>
</feature>
<gene>
    <name evidence="1" type="ORF">g.52878</name>
</gene>
<reference evidence="1" key="1">
    <citation type="submission" date="2015-11" db="EMBL/GenBank/DDBJ databases">
        <title>De novo transcriptome assembly of four potential Pierce s Disease insect vectors from Arizona vineyards.</title>
        <authorList>
            <person name="Tassone E.E."/>
        </authorList>
    </citation>
    <scope>NUCLEOTIDE SEQUENCE</scope>
</reference>
<organism evidence="1">
    <name type="scientific">Graphocephala atropunctata</name>
    <dbReference type="NCBI Taxonomy" id="36148"/>
    <lineage>
        <taxon>Eukaryota</taxon>
        <taxon>Metazoa</taxon>
        <taxon>Ecdysozoa</taxon>
        <taxon>Arthropoda</taxon>
        <taxon>Hexapoda</taxon>
        <taxon>Insecta</taxon>
        <taxon>Pterygota</taxon>
        <taxon>Neoptera</taxon>
        <taxon>Paraneoptera</taxon>
        <taxon>Hemiptera</taxon>
        <taxon>Auchenorrhyncha</taxon>
        <taxon>Membracoidea</taxon>
        <taxon>Cicadellidae</taxon>
        <taxon>Cicadellinae</taxon>
        <taxon>Cicadellini</taxon>
        <taxon>Graphocephala</taxon>
    </lineage>
</organism>
<dbReference type="EMBL" id="GEBQ01011807">
    <property type="protein sequence ID" value="JAT28170.1"/>
    <property type="molecule type" value="Transcribed_RNA"/>
</dbReference>
<sequence>EEFADKPNENVNLKSTCIFLPTIDMPTTDVSTANTNSTEIPPPIVPQTLHNTESIEPHYTLPLDSHTDTEQVEHQDPVGIATANVPDNLDPLQQILRLLNSTNAIKDLE</sequence>